<keyword evidence="1" id="KW-0812">Transmembrane</keyword>
<evidence type="ECO:0000256" key="1">
    <source>
        <dbReference type="SAM" id="Phobius"/>
    </source>
</evidence>
<organism evidence="2">
    <name type="scientific">marine sediment metagenome</name>
    <dbReference type="NCBI Taxonomy" id="412755"/>
    <lineage>
        <taxon>unclassified sequences</taxon>
        <taxon>metagenomes</taxon>
        <taxon>ecological metagenomes</taxon>
    </lineage>
</organism>
<gene>
    <name evidence="2" type="ORF">LCGC14_1513490</name>
</gene>
<feature type="transmembrane region" description="Helical" evidence="1">
    <location>
        <begin position="47"/>
        <end position="66"/>
    </location>
</feature>
<accession>A0A0F9M1T2</accession>
<sequence length="412" mass="45561">MGIISLAVAGIAAIISATVISIVATIASAITFVIANISIISTLISGAMTAISFLTTAVGAAINYVAALNLASIGQLISNTAFNMVWNVGTWIETGQKVFSGFMDAIHFRTIMAIHRIAYMTSEAYRGVFLDISEAISRVSTQLGLPAYYIQNALENARIVVHDLGATLGQSWDLSEITWLNTMNDFLETIKDKTDLYSRKPAALLWDIYQKIYKPAYDTKASAARVVFDTLDKNIHAIDEIIKDIDKVGKSFSTLVLELPEVVRREIEPTVRPILNAWKSDIRSDYLAKFSTFKDLIGYNAAALKSSKDQLYLLAHKLAFPGDLLEGVDELSPTSRKLQEYKIAQVANRAYQTFQDTVTEDYDKTTEAMAHKLRNPQAPSEPPVWYLVELEGVIAPPGMLAQTRRSWFVGDF</sequence>
<protein>
    <submittedName>
        <fullName evidence="2">Uncharacterized protein</fullName>
    </submittedName>
</protein>
<keyword evidence="1" id="KW-0472">Membrane</keyword>
<comment type="caution">
    <text evidence="2">The sequence shown here is derived from an EMBL/GenBank/DDBJ whole genome shotgun (WGS) entry which is preliminary data.</text>
</comment>
<dbReference type="AlphaFoldDB" id="A0A0F9M1T2"/>
<feature type="transmembrane region" description="Helical" evidence="1">
    <location>
        <begin position="6"/>
        <end position="35"/>
    </location>
</feature>
<evidence type="ECO:0000313" key="2">
    <source>
        <dbReference type="EMBL" id="KKM63232.1"/>
    </source>
</evidence>
<keyword evidence="1" id="KW-1133">Transmembrane helix</keyword>
<name>A0A0F9M1T2_9ZZZZ</name>
<dbReference type="EMBL" id="LAZR01011136">
    <property type="protein sequence ID" value="KKM63232.1"/>
    <property type="molecule type" value="Genomic_DNA"/>
</dbReference>
<reference evidence="2" key="1">
    <citation type="journal article" date="2015" name="Nature">
        <title>Complex archaea that bridge the gap between prokaryotes and eukaryotes.</title>
        <authorList>
            <person name="Spang A."/>
            <person name="Saw J.H."/>
            <person name="Jorgensen S.L."/>
            <person name="Zaremba-Niedzwiedzka K."/>
            <person name="Martijn J."/>
            <person name="Lind A.E."/>
            <person name="van Eijk R."/>
            <person name="Schleper C."/>
            <person name="Guy L."/>
            <person name="Ettema T.J."/>
        </authorList>
    </citation>
    <scope>NUCLEOTIDE SEQUENCE</scope>
</reference>
<proteinExistence type="predicted"/>